<sequence>MTSRLSTDRIKFAEQIGEKSTCQELQNFIDATKVGERTLPLLVPPTTLLLVFLYQLKKPSKVPRSVVPPTSSQQDLSEKALKGFTGFALITSTVVDLKQSKELYSPIIDAIPGMLKWANYLREQRMQSEGAQQICKSFSVTFLSLCHVPELSKPLRSTKGIYKCAI</sequence>
<organism evidence="1 2">
    <name type="scientific">Tetrapyrgos nigripes</name>
    <dbReference type="NCBI Taxonomy" id="182062"/>
    <lineage>
        <taxon>Eukaryota</taxon>
        <taxon>Fungi</taxon>
        <taxon>Dikarya</taxon>
        <taxon>Basidiomycota</taxon>
        <taxon>Agaricomycotina</taxon>
        <taxon>Agaricomycetes</taxon>
        <taxon>Agaricomycetidae</taxon>
        <taxon>Agaricales</taxon>
        <taxon>Marasmiineae</taxon>
        <taxon>Marasmiaceae</taxon>
        <taxon>Tetrapyrgos</taxon>
    </lineage>
</organism>
<evidence type="ECO:0000313" key="2">
    <source>
        <dbReference type="Proteomes" id="UP000559256"/>
    </source>
</evidence>
<protein>
    <submittedName>
        <fullName evidence="1">Uncharacterized protein</fullName>
    </submittedName>
</protein>
<comment type="caution">
    <text evidence="1">The sequence shown here is derived from an EMBL/GenBank/DDBJ whole genome shotgun (WGS) entry which is preliminary data.</text>
</comment>
<accession>A0A8H5CZX1</accession>
<keyword evidence="2" id="KW-1185">Reference proteome</keyword>
<dbReference type="AlphaFoldDB" id="A0A8H5CZX1"/>
<name>A0A8H5CZX1_9AGAR</name>
<dbReference type="Proteomes" id="UP000559256">
    <property type="component" value="Unassembled WGS sequence"/>
</dbReference>
<gene>
    <name evidence="1" type="ORF">D9758_007825</name>
</gene>
<proteinExistence type="predicted"/>
<evidence type="ECO:0000313" key="1">
    <source>
        <dbReference type="EMBL" id="KAF5350191.1"/>
    </source>
</evidence>
<dbReference type="EMBL" id="JAACJM010000076">
    <property type="protein sequence ID" value="KAF5350191.1"/>
    <property type="molecule type" value="Genomic_DNA"/>
</dbReference>
<reference evidence="1 2" key="1">
    <citation type="journal article" date="2020" name="ISME J.">
        <title>Uncovering the hidden diversity of litter-decomposition mechanisms in mushroom-forming fungi.</title>
        <authorList>
            <person name="Floudas D."/>
            <person name="Bentzer J."/>
            <person name="Ahren D."/>
            <person name="Johansson T."/>
            <person name="Persson P."/>
            <person name="Tunlid A."/>
        </authorList>
    </citation>
    <scope>NUCLEOTIDE SEQUENCE [LARGE SCALE GENOMIC DNA]</scope>
    <source>
        <strain evidence="1 2">CBS 291.85</strain>
    </source>
</reference>